<keyword evidence="3" id="KW-0507">mRNA processing</keyword>
<evidence type="ECO:0000256" key="7">
    <source>
        <dbReference type="ARBA" id="ARBA00022833"/>
    </source>
</evidence>
<sequence length="368" mass="41361">MATTSTKKARKQISQPIGPRKSDHSSGSTYNIWYNKKVGERVHSREKVKASTRCNISKDSGETKGSLRQWDGTFLCLKFARGCCPFGHECSWIHGLPSDEFDANLEATKDCFGRERHENVREDQSGVGSFSADPQTARTLYVGGISVTPDIQSIVYEHFREWGEIDNVRVLQSKGVAFIRYKKRSSAEFAREAMQNQSLNSGETLNVRWATDNPNPWVQKRKIERSKEQLTNAILEDYDGPLIIPKTRDIWGPHEKRFRKKSDSVDPGEAVGYYPDTDYQYAVSDFQSSLQANDMLSKPGISYSTASDAQPKTLSDLVKWSKDQVLLDKATEQSHLTVKKNANEANKTEPGSLSLVSAYDSSSSDDEH</sequence>
<evidence type="ECO:0000256" key="8">
    <source>
        <dbReference type="ARBA" id="ARBA00022884"/>
    </source>
</evidence>
<evidence type="ECO:0000256" key="5">
    <source>
        <dbReference type="ARBA" id="ARBA00022728"/>
    </source>
</evidence>
<dbReference type="Pfam" id="PF00076">
    <property type="entry name" value="RRM_1"/>
    <property type="match status" value="1"/>
</dbReference>
<comment type="similarity">
    <text evidence="2">Belongs to the RRM CWC2 family.</text>
</comment>
<evidence type="ECO:0000256" key="12">
    <source>
        <dbReference type="PROSITE-ProRule" id="PRU00723"/>
    </source>
</evidence>
<reference evidence="16 17" key="1">
    <citation type="submission" date="2022-05" db="EMBL/GenBank/DDBJ databases">
        <authorList>
            <consortium name="Genoscope - CEA"/>
            <person name="William W."/>
        </authorList>
    </citation>
    <scope>NUCLEOTIDE SEQUENCE [LARGE SCALE GENOMIC DNA]</scope>
</reference>
<dbReference type="CDD" id="cd12360">
    <property type="entry name" value="RRM_cwf2"/>
    <property type="match status" value="1"/>
</dbReference>
<evidence type="ECO:0000256" key="6">
    <source>
        <dbReference type="ARBA" id="ARBA00022771"/>
    </source>
</evidence>
<dbReference type="Proteomes" id="UP001159405">
    <property type="component" value="Unassembled WGS sequence"/>
</dbReference>
<keyword evidence="6 12" id="KW-0863">Zinc-finger</keyword>
<keyword evidence="10" id="KW-0539">Nucleus</keyword>
<gene>
    <name evidence="16" type="ORF">PLOB_00005499</name>
</gene>
<dbReference type="InterPro" id="IPR035979">
    <property type="entry name" value="RBD_domain_sf"/>
</dbReference>
<feature type="region of interest" description="Disordered" evidence="13">
    <location>
        <begin position="337"/>
        <end position="368"/>
    </location>
</feature>
<evidence type="ECO:0000313" key="16">
    <source>
        <dbReference type="EMBL" id="CAH3162838.1"/>
    </source>
</evidence>
<organism evidence="16 17">
    <name type="scientific">Porites lobata</name>
    <dbReference type="NCBI Taxonomy" id="104759"/>
    <lineage>
        <taxon>Eukaryota</taxon>
        <taxon>Metazoa</taxon>
        <taxon>Cnidaria</taxon>
        <taxon>Anthozoa</taxon>
        <taxon>Hexacorallia</taxon>
        <taxon>Scleractinia</taxon>
        <taxon>Fungiina</taxon>
        <taxon>Poritidae</taxon>
        <taxon>Porites</taxon>
    </lineage>
</organism>
<dbReference type="InterPro" id="IPR032297">
    <property type="entry name" value="Torus"/>
</dbReference>
<dbReference type="PANTHER" id="PTHR14089:SF2">
    <property type="entry name" value="PRE-MRNA-SPLICING FACTOR CWC2"/>
    <property type="match status" value="1"/>
</dbReference>
<dbReference type="EMBL" id="CALNXK010000124">
    <property type="protein sequence ID" value="CAH3162838.1"/>
    <property type="molecule type" value="Genomic_DNA"/>
</dbReference>
<dbReference type="InterPro" id="IPR000504">
    <property type="entry name" value="RRM_dom"/>
</dbReference>
<keyword evidence="5" id="KW-0747">Spliceosome</keyword>
<feature type="region of interest" description="Disordered" evidence="13">
    <location>
        <begin position="1"/>
        <end position="29"/>
    </location>
</feature>
<keyword evidence="17" id="KW-1185">Reference proteome</keyword>
<feature type="zinc finger region" description="C3H1-type" evidence="12">
    <location>
        <begin position="70"/>
        <end position="97"/>
    </location>
</feature>
<evidence type="ECO:0000256" key="1">
    <source>
        <dbReference type="ARBA" id="ARBA00004123"/>
    </source>
</evidence>
<dbReference type="InterPro" id="IPR034181">
    <property type="entry name" value="Cwc2_RRM"/>
</dbReference>
<feature type="compositionally biased region" description="Low complexity" evidence="13">
    <location>
        <begin position="352"/>
        <end position="362"/>
    </location>
</feature>
<protein>
    <recommendedName>
        <fullName evidence="18">Pre-mRNA-splicing factor CWC2</fullName>
    </recommendedName>
</protein>
<evidence type="ECO:0000259" key="14">
    <source>
        <dbReference type="PROSITE" id="PS50102"/>
    </source>
</evidence>
<name>A0ABN8QF54_9CNID</name>
<feature type="domain" description="C3H1-type" evidence="15">
    <location>
        <begin position="70"/>
        <end position="97"/>
    </location>
</feature>
<evidence type="ECO:0000259" key="15">
    <source>
        <dbReference type="PROSITE" id="PS50103"/>
    </source>
</evidence>
<evidence type="ECO:0000256" key="2">
    <source>
        <dbReference type="ARBA" id="ARBA00008024"/>
    </source>
</evidence>
<dbReference type="SUPFAM" id="SSF54928">
    <property type="entry name" value="RNA-binding domain, RBD"/>
    <property type="match status" value="1"/>
</dbReference>
<evidence type="ECO:0008006" key="18">
    <source>
        <dbReference type="Google" id="ProtNLM"/>
    </source>
</evidence>
<dbReference type="InterPro" id="IPR000571">
    <property type="entry name" value="Znf_CCCH"/>
</dbReference>
<dbReference type="InterPro" id="IPR039171">
    <property type="entry name" value="Cwc2/Slt11"/>
</dbReference>
<dbReference type="PROSITE" id="PS50102">
    <property type="entry name" value="RRM"/>
    <property type="match status" value="1"/>
</dbReference>
<evidence type="ECO:0000256" key="10">
    <source>
        <dbReference type="ARBA" id="ARBA00023242"/>
    </source>
</evidence>
<comment type="caution">
    <text evidence="16">The sequence shown here is derived from an EMBL/GenBank/DDBJ whole genome shotgun (WGS) entry which is preliminary data.</text>
</comment>
<comment type="subcellular location">
    <subcellularLocation>
        <location evidence="1">Nucleus</location>
    </subcellularLocation>
</comment>
<evidence type="ECO:0000256" key="9">
    <source>
        <dbReference type="ARBA" id="ARBA00023187"/>
    </source>
</evidence>
<evidence type="ECO:0000256" key="4">
    <source>
        <dbReference type="ARBA" id="ARBA00022723"/>
    </source>
</evidence>
<evidence type="ECO:0000313" key="17">
    <source>
        <dbReference type="Proteomes" id="UP001159405"/>
    </source>
</evidence>
<dbReference type="SMART" id="SM00360">
    <property type="entry name" value="RRM"/>
    <property type="match status" value="1"/>
</dbReference>
<accession>A0ABN8QF54</accession>
<dbReference type="Pfam" id="PF16131">
    <property type="entry name" value="Torus"/>
    <property type="match status" value="1"/>
</dbReference>
<dbReference type="PANTHER" id="PTHR14089">
    <property type="entry name" value="PRE-MRNA-SPLICING FACTOR RBM22"/>
    <property type="match status" value="1"/>
</dbReference>
<dbReference type="Gene3D" id="3.30.70.330">
    <property type="match status" value="1"/>
</dbReference>
<proteinExistence type="inferred from homology"/>
<feature type="domain" description="RRM" evidence="14">
    <location>
        <begin position="138"/>
        <end position="212"/>
    </location>
</feature>
<keyword evidence="4 12" id="KW-0479">Metal-binding</keyword>
<dbReference type="InterPro" id="IPR012677">
    <property type="entry name" value="Nucleotide-bd_a/b_plait_sf"/>
</dbReference>
<evidence type="ECO:0000256" key="11">
    <source>
        <dbReference type="PROSITE-ProRule" id="PRU00176"/>
    </source>
</evidence>
<evidence type="ECO:0000256" key="3">
    <source>
        <dbReference type="ARBA" id="ARBA00022664"/>
    </source>
</evidence>
<evidence type="ECO:0000256" key="13">
    <source>
        <dbReference type="SAM" id="MobiDB-lite"/>
    </source>
</evidence>
<keyword evidence="9" id="KW-0508">mRNA splicing</keyword>
<keyword evidence="8 11" id="KW-0694">RNA-binding</keyword>
<dbReference type="PROSITE" id="PS50103">
    <property type="entry name" value="ZF_C3H1"/>
    <property type="match status" value="1"/>
</dbReference>
<keyword evidence="7 12" id="KW-0862">Zinc</keyword>